<evidence type="ECO:0000313" key="2">
    <source>
        <dbReference type="Proteomes" id="UP001529510"/>
    </source>
</evidence>
<sequence>PTEPVTIKENNTADTVVVLINTTTKDVTLNLTENPGNAFDLRGSELIAKKGLDFE</sequence>
<evidence type="ECO:0000313" key="1">
    <source>
        <dbReference type="EMBL" id="KAL0188003.1"/>
    </source>
</evidence>
<gene>
    <name evidence="1" type="ORF">M9458_015102</name>
</gene>
<dbReference type="Proteomes" id="UP001529510">
    <property type="component" value="Unassembled WGS sequence"/>
</dbReference>
<organism evidence="1 2">
    <name type="scientific">Cirrhinus mrigala</name>
    <name type="common">Mrigala</name>
    <dbReference type="NCBI Taxonomy" id="683832"/>
    <lineage>
        <taxon>Eukaryota</taxon>
        <taxon>Metazoa</taxon>
        <taxon>Chordata</taxon>
        <taxon>Craniata</taxon>
        <taxon>Vertebrata</taxon>
        <taxon>Euteleostomi</taxon>
        <taxon>Actinopterygii</taxon>
        <taxon>Neopterygii</taxon>
        <taxon>Teleostei</taxon>
        <taxon>Ostariophysi</taxon>
        <taxon>Cypriniformes</taxon>
        <taxon>Cyprinidae</taxon>
        <taxon>Labeoninae</taxon>
        <taxon>Labeonini</taxon>
        <taxon>Cirrhinus</taxon>
    </lineage>
</organism>
<dbReference type="AlphaFoldDB" id="A0ABD0QP31"/>
<dbReference type="EMBL" id="JAMKFB020000007">
    <property type="protein sequence ID" value="KAL0188003.1"/>
    <property type="molecule type" value="Genomic_DNA"/>
</dbReference>
<proteinExistence type="predicted"/>
<feature type="non-terminal residue" evidence="1">
    <location>
        <position position="55"/>
    </location>
</feature>
<comment type="caution">
    <text evidence="1">The sequence shown here is derived from an EMBL/GenBank/DDBJ whole genome shotgun (WGS) entry which is preliminary data.</text>
</comment>
<name>A0ABD0QP31_CIRMR</name>
<feature type="non-terminal residue" evidence="1">
    <location>
        <position position="1"/>
    </location>
</feature>
<reference evidence="1 2" key="1">
    <citation type="submission" date="2024-05" db="EMBL/GenBank/DDBJ databases">
        <title>Genome sequencing and assembly of Indian major carp, Cirrhinus mrigala (Hamilton, 1822).</title>
        <authorList>
            <person name="Mohindra V."/>
            <person name="Chowdhury L.M."/>
            <person name="Lal K."/>
            <person name="Jena J.K."/>
        </authorList>
    </citation>
    <scope>NUCLEOTIDE SEQUENCE [LARGE SCALE GENOMIC DNA]</scope>
    <source>
        <strain evidence="1">CM1030</strain>
        <tissue evidence="1">Blood</tissue>
    </source>
</reference>
<keyword evidence="2" id="KW-1185">Reference proteome</keyword>
<accession>A0ABD0QP31</accession>
<protein>
    <submittedName>
        <fullName evidence="1">Uncharacterized protein</fullName>
    </submittedName>
</protein>